<proteinExistence type="predicted"/>
<evidence type="ECO:0000313" key="2">
    <source>
        <dbReference type="EMBL" id="JAC73241.1"/>
    </source>
</evidence>
<dbReference type="EMBL" id="GBEZ01012669">
    <property type="protein sequence ID" value="JAC73241.1"/>
    <property type="molecule type" value="Transcribed_RNA"/>
</dbReference>
<sequence length="120" mass="13015">MGSLPLANTISFRTVRRSCSSVKRACWRSKTIVKRDGRTLYRTISAAKQESSTVTEEPETYSKGNEQNGNGVGGGHSSASLSKLLSIAVVYFVQGILGLSRLATTFYMKDELSFDPATVS</sequence>
<dbReference type="AlphaFoldDB" id="A0A061RRR8"/>
<organism evidence="2">
    <name type="scientific">Tetraselmis sp. GSL018</name>
    <dbReference type="NCBI Taxonomy" id="582737"/>
    <lineage>
        <taxon>Eukaryota</taxon>
        <taxon>Viridiplantae</taxon>
        <taxon>Chlorophyta</taxon>
        <taxon>core chlorophytes</taxon>
        <taxon>Chlorodendrophyceae</taxon>
        <taxon>Chlorodendrales</taxon>
        <taxon>Chlorodendraceae</taxon>
        <taxon>Tetraselmis</taxon>
    </lineage>
</organism>
<feature type="region of interest" description="Disordered" evidence="1">
    <location>
        <begin position="47"/>
        <end position="77"/>
    </location>
</feature>
<feature type="non-terminal residue" evidence="2">
    <location>
        <position position="120"/>
    </location>
</feature>
<accession>A0A061RRR8</accession>
<evidence type="ECO:0000256" key="1">
    <source>
        <dbReference type="SAM" id="MobiDB-lite"/>
    </source>
</evidence>
<gene>
    <name evidence="2" type="ORF">TSPGSL018_29374</name>
</gene>
<name>A0A061RRR8_9CHLO</name>
<protein>
    <submittedName>
        <fullName evidence="2">Uncharacterized protein</fullName>
    </submittedName>
</protein>
<reference evidence="2" key="1">
    <citation type="submission" date="2014-05" db="EMBL/GenBank/DDBJ databases">
        <title>The transcriptome of the halophilic microalga Tetraselmis sp. GSL018 isolated from the Great Salt Lake, Utah.</title>
        <authorList>
            <person name="Jinkerson R.E."/>
            <person name="D'Adamo S."/>
            <person name="Posewitz M.C."/>
        </authorList>
    </citation>
    <scope>NUCLEOTIDE SEQUENCE</scope>
    <source>
        <strain evidence="2">GSL018</strain>
    </source>
</reference>